<dbReference type="Gene3D" id="1.10.10.10">
    <property type="entry name" value="Winged helix-like DNA-binding domain superfamily/Winged helix DNA-binding domain"/>
    <property type="match status" value="1"/>
</dbReference>
<dbReference type="PROSITE" id="PS50931">
    <property type="entry name" value="HTH_LYSR"/>
    <property type="match status" value="1"/>
</dbReference>
<proteinExistence type="inferred from homology"/>
<name>A0A6P2KX56_9BURK</name>
<dbReference type="SUPFAM" id="SSF46785">
    <property type="entry name" value="Winged helix' DNA-binding domain"/>
    <property type="match status" value="1"/>
</dbReference>
<dbReference type="InterPro" id="IPR050176">
    <property type="entry name" value="LTTR"/>
</dbReference>
<dbReference type="PANTHER" id="PTHR30579">
    <property type="entry name" value="TRANSCRIPTIONAL REGULATOR"/>
    <property type="match status" value="1"/>
</dbReference>
<dbReference type="EMBL" id="CABVPP010000017">
    <property type="protein sequence ID" value="VWB59238.1"/>
    <property type="molecule type" value="Genomic_DNA"/>
</dbReference>
<evidence type="ECO:0000256" key="2">
    <source>
        <dbReference type="ARBA" id="ARBA00023015"/>
    </source>
</evidence>
<dbReference type="FunFam" id="1.10.10.10:FF:000001">
    <property type="entry name" value="LysR family transcriptional regulator"/>
    <property type="match status" value="1"/>
</dbReference>
<gene>
    <name evidence="6" type="ORF">BPS26883_02781</name>
</gene>
<evidence type="ECO:0000259" key="5">
    <source>
        <dbReference type="PROSITE" id="PS50931"/>
    </source>
</evidence>
<dbReference type="GO" id="GO:0003677">
    <property type="term" value="F:DNA binding"/>
    <property type="evidence" value="ECO:0007669"/>
    <property type="project" value="UniProtKB-KW"/>
</dbReference>
<dbReference type="Pfam" id="PF00126">
    <property type="entry name" value="HTH_1"/>
    <property type="match status" value="1"/>
</dbReference>
<dbReference type="Pfam" id="PF03466">
    <property type="entry name" value="LysR_substrate"/>
    <property type="match status" value="1"/>
</dbReference>
<comment type="similarity">
    <text evidence="1">Belongs to the LysR transcriptional regulatory family.</text>
</comment>
<evidence type="ECO:0000256" key="4">
    <source>
        <dbReference type="ARBA" id="ARBA00023163"/>
    </source>
</evidence>
<sequence length="309" mass="33043">MIHYPNFALKHPMEPSTDPASSALDIALLRTFLAVVDCHGFAPAAERLALTPSAVSGHIKRLEQAAGAVLLARTTRRVALTPAGDTLYAYARNIVDMEREARARLRGAPAHGRLRIGASEDFAGTWLPLVLRAFRDRHPHTSIELKVGITASLLREQALGRLDVVFGKLCRQVDAPGELLWEEPLVWAFASDRALDAARDVPLALFPEPCVYRDAAVSALAAALRPFRVLFESASMAGCISAALAGFAVTALAHSQLRDGLRACGPQDGLPALPAARFYAFAAKPDGVGAALINAVRETGRGRQFARAG</sequence>
<dbReference type="InterPro" id="IPR005119">
    <property type="entry name" value="LysR_subst-bd"/>
</dbReference>
<dbReference type="Proteomes" id="UP000494162">
    <property type="component" value="Unassembled WGS sequence"/>
</dbReference>
<evidence type="ECO:0000256" key="1">
    <source>
        <dbReference type="ARBA" id="ARBA00009437"/>
    </source>
</evidence>
<dbReference type="InterPro" id="IPR000847">
    <property type="entry name" value="LysR_HTH_N"/>
</dbReference>
<keyword evidence="3" id="KW-0238">DNA-binding</keyword>
<dbReference type="InterPro" id="IPR036390">
    <property type="entry name" value="WH_DNA-bd_sf"/>
</dbReference>
<reference evidence="6 7" key="1">
    <citation type="submission" date="2019-09" db="EMBL/GenBank/DDBJ databases">
        <authorList>
            <person name="Depoorter E."/>
        </authorList>
    </citation>
    <scope>NUCLEOTIDE SEQUENCE [LARGE SCALE GENOMIC DNA]</scope>
    <source>
        <strain evidence="6">LMG 26883</strain>
    </source>
</reference>
<dbReference type="SUPFAM" id="SSF53850">
    <property type="entry name" value="Periplasmic binding protein-like II"/>
    <property type="match status" value="1"/>
</dbReference>
<keyword evidence="4" id="KW-0804">Transcription</keyword>
<protein>
    <submittedName>
        <fullName evidence="6">LysR family regulatory protein</fullName>
    </submittedName>
</protein>
<dbReference type="PANTHER" id="PTHR30579:SF7">
    <property type="entry name" value="HTH-TYPE TRANSCRIPTIONAL REGULATOR LRHA-RELATED"/>
    <property type="match status" value="1"/>
</dbReference>
<keyword evidence="2" id="KW-0805">Transcription regulation</keyword>
<dbReference type="Gene3D" id="3.40.190.10">
    <property type="entry name" value="Periplasmic binding protein-like II"/>
    <property type="match status" value="2"/>
</dbReference>
<dbReference type="GO" id="GO:0003700">
    <property type="term" value="F:DNA-binding transcription factor activity"/>
    <property type="evidence" value="ECO:0007669"/>
    <property type="project" value="InterPro"/>
</dbReference>
<evidence type="ECO:0000313" key="7">
    <source>
        <dbReference type="Proteomes" id="UP000494162"/>
    </source>
</evidence>
<dbReference type="AlphaFoldDB" id="A0A6P2KX56"/>
<feature type="domain" description="HTH lysR-type" evidence="5">
    <location>
        <begin position="24"/>
        <end position="81"/>
    </location>
</feature>
<accession>A0A6P2KX56</accession>
<organism evidence="6 7">
    <name type="scientific">Burkholderia pseudomultivorans</name>
    <dbReference type="NCBI Taxonomy" id="1207504"/>
    <lineage>
        <taxon>Bacteria</taxon>
        <taxon>Pseudomonadati</taxon>
        <taxon>Pseudomonadota</taxon>
        <taxon>Betaproteobacteria</taxon>
        <taxon>Burkholderiales</taxon>
        <taxon>Burkholderiaceae</taxon>
        <taxon>Burkholderia</taxon>
        <taxon>Burkholderia cepacia complex</taxon>
    </lineage>
</organism>
<evidence type="ECO:0000313" key="6">
    <source>
        <dbReference type="EMBL" id="VWB59238.1"/>
    </source>
</evidence>
<dbReference type="InterPro" id="IPR036388">
    <property type="entry name" value="WH-like_DNA-bd_sf"/>
</dbReference>
<evidence type="ECO:0000256" key="3">
    <source>
        <dbReference type="ARBA" id="ARBA00023125"/>
    </source>
</evidence>